<dbReference type="PANTHER" id="PTHR43881">
    <property type="entry name" value="GAMMA-GLUTAMYLTRANSPEPTIDASE (AFU_ORTHOLOGUE AFUA_4G13580)"/>
    <property type="match status" value="1"/>
</dbReference>
<dbReference type="InterPro" id="IPR029055">
    <property type="entry name" value="Ntn_hydrolases_N"/>
</dbReference>
<evidence type="ECO:0000313" key="2">
    <source>
        <dbReference type="Proteomes" id="UP000198889"/>
    </source>
</evidence>
<name>A0A1G4SUE3_9HYPH</name>
<dbReference type="PANTHER" id="PTHR43881:SF5">
    <property type="entry name" value="GAMMA-GLUTAMYLTRANSPEPTIDASE"/>
    <property type="match status" value="1"/>
</dbReference>
<keyword evidence="2" id="KW-1185">Reference proteome</keyword>
<evidence type="ECO:0000313" key="1">
    <source>
        <dbReference type="EMBL" id="SCW71909.1"/>
    </source>
</evidence>
<reference evidence="2" key="1">
    <citation type="submission" date="2016-10" db="EMBL/GenBank/DDBJ databases">
        <authorList>
            <person name="Varghese N."/>
            <person name="Submissions S."/>
        </authorList>
    </citation>
    <scope>NUCLEOTIDE SEQUENCE [LARGE SCALE GENOMIC DNA]</scope>
    <source>
        <strain evidence="2">CGMCC 1.1761</strain>
    </source>
</reference>
<dbReference type="RefSeq" id="WP_091439809.1">
    <property type="nucleotide sequence ID" value="NZ_FMTP01000003.1"/>
</dbReference>
<gene>
    <name evidence="1" type="ORF">SAMN05660859_2444</name>
</gene>
<dbReference type="AlphaFoldDB" id="A0A1G4SUE3"/>
<dbReference type="Gene3D" id="1.10.246.130">
    <property type="match status" value="1"/>
</dbReference>
<dbReference type="EMBL" id="FMTP01000003">
    <property type="protein sequence ID" value="SCW71909.1"/>
    <property type="molecule type" value="Genomic_DNA"/>
</dbReference>
<dbReference type="Proteomes" id="UP000198889">
    <property type="component" value="Unassembled WGS sequence"/>
</dbReference>
<dbReference type="InterPro" id="IPR043137">
    <property type="entry name" value="GGT_ssub_C"/>
</dbReference>
<dbReference type="Gene3D" id="3.60.20.40">
    <property type="match status" value="1"/>
</dbReference>
<dbReference type="InterPro" id="IPR052896">
    <property type="entry name" value="GGT-like_enzyme"/>
</dbReference>
<protein>
    <submittedName>
        <fullName evidence="1">Gamma-glutamyltranspeptidase / glutathione hydrolase</fullName>
    </submittedName>
</protein>
<sequence>MAHDQHHESARAGSGMVATPHGLATEAGRAVLQEGGNAVEAALAAAATLAVVSPHLSQLGGDGVWLIRDPAGRVTCIDAAGPAGASVTASFYREREHDDIPACGPLAALTVPGQVGGWALAQEAAQAFGGRMPLRRLLESAIEHARAGLTVSPSLYRAGLATSVTFEAIPGFRAAFLAPDGKVPAVGSVQPCERLADTLGQLAGAGLDDFYRGDVGREIAADLERAGSPLTRADLRAYRAVTRRPLTVKLPEMELWSSPPPTQGLATLLILALFARSGVSRPDGVAHVHALVEATKRAFGVRDGLMSERDLLLHDPADAFTAEALAREAAAIDPKRAAPWSHRAMPGAAAWLGAADRSGVVVSYIQSNHGVFGAGLVLPATGVLMHNRGSAFSLDTRARNALAPGRRPFGTPAPGLARLPDGRVVAFGAAGGDGQPQTDAAVMSRYALFGMPLGEAIAAPRWRLGREGSADPFNLRVEGAFDGAIAEQLAAAGHDVEIVHEAFSDMMGPAGAVILHPGKAGLEGAHDRRSDGGACGV</sequence>
<organism evidence="1 2">
    <name type="scientific">Ancylobacter rudongensis</name>
    <dbReference type="NCBI Taxonomy" id="177413"/>
    <lineage>
        <taxon>Bacteria</taxon>
        <taxon>Pseudomonadati</taxon>
        <taxon>Pseudomonadota</taxon>
        <taxon>Alphaproteobacteria</taxon>
        <taxon>Hyphomicrobiales</taxon>
        <taxon>Xanthobacteraceae</taxon>
        <taxon>Ancylobacter</taxon>
    </lineage>
</organism>
<accession>A0A1G4SUE3</accession>
<dbReference type="Pfam" id="PF01019">
    <property type="entry name" value="G_glu_transpept"/>
    <property type="match status" value="1"/>
</dbReference>
<dbReference type="SUPFAM" id="SSF56235">
    <property type="entry name" value="N-terminal nucleophile aminohydrolases (Ntn hydrolases)"/>
    <property type="match status" value="1"/>
</dbReference>
<dbReference type="InterPro" id="IPR043138">
    <property type="entry name" value="GGT_lsub"/>
</dbReference>
<proteinExistence type="predicted"/>
<keyword evidence="1" id="KW-0378">Hydrolase</keyword>
<dbReference type="STRING" id="177413.SAMN05660859_2444"/>
<dbReference type="GO" id="GO:0016787">
    <property type="term" value="F:hydrolase activity"/>
    <property type="evidence" value="ECO:0007669"/>
    <property type="project" value="UniProtKB-KW"/>
</dbReference>
<dbReference type="PRINTS" id="PR01210">
    <property type="entry name" value="GGTRANSPTASE"/>
</dbReference>